<dbReference type="EMBL" id="LNKA01000019">
    <property type="protein sequence ID" value="KTC64750.1"/>
    <property type="molecule type" value="Genomic_DNA"/>
</dbReference>
<accession>A0A0W0R170</accession>
<keyword evidence="4" id="KW-1185">Reference proteome</keyword>
<dbReference type="AlphaFoldDB" id="A0A0W0R170"/>
<dbReference type="OrthoDB" id="5645074at2"/>
<dbReference type="RefSeq" id="WP_058463097.1">
    <property type="nucleotide sequence ID" value="NZ_CAAAHS010000001.1"/>
</dbReference>
<dbReference type="EMBL" id="LR134414">
    <property type="protein sequence ID" value="VEH81301.1"/>
    <property type="molecule type" value="Genomic_DNA"/>
</dbReference>
<geneLocation type="plasmid" evidence="3 5">
    <name>5</name>
</geneLocation>
<keyword evidence="1" id="KW-1133">Transmembrane helix</keyword>
<evidence type="ECO:0000313" key="3">
    <source>
        <dbReference type="EMBL" id="VEH81301.1"/>
    </source>
</evidence>
<protein>
    <submittedName>
        <fullName evidence="2">Uncharacterized protein</fullName>
    </submittedName>
</protein>
<sequence length="244" mass="28603">MEHIAEKDLLKVKDLLRRTGEFIAYFEIAEAKMIEWRQAVELHARDHQQQFNQQFQALRTEMEALQELLTEAGLARFRLSADSALRQGKEYLESMQKTEQQFLKHLTTHQRDLSILTKQAIEQIAFQTNESLQKVSEYFAHYDVQHFNRIANESCEQVERSASHVINKCGKILRIFQWRSVTLTLLITVVTAFVMGLYMSNEYPWEIHERAMNERGAGKMLINAWPKLSYHEKIKILGEQSKSS</sequence>
<organism evidence="2 4">
    <name type="scientific">Legionella adelaidensis</name>
    <dbReference type="NCBI Taxonomy" id="45056"/>
    <lineage>
        <taxon>Bacteria</taxon>
        <taxon>Pseudomonadati</taxon>
        <taxon>Pseudomonadota</taxon>
        <taxon>Gammaproteobacteria</taxon>
        <taxon>Legionellales</taxon>
        <taxon>Legionellaceae</taxon>
        <taxon>Legionella</taxon>
    </lineage>
</organism>
<keyword evidence="1" id="KW-0812">Transmembrane</keyword>
<name>A0A0W0R170_9GAMM</name>
<dbReference type="Proteomes" id="UP000054859">
    <property type="component" value="Unassembled WGS sequence"/>
</dbReference>
<dbReference type="STRING" id="45056.Lade_2044"/>
<dbReference type="PATRIC" id="fig|45056.6.peg.2112"/>
<keyword evidence="3" id="KW-0614">Plasmid</keyword>
<keyword evidence="1" id="KW-0472">Membrane</keyword>
<reference evidence="2 4" key="1">
    <citation type="submission" date="2015-11" db="EMBL/GenBank/DDBJ databases">
        <title>Identification of large and diverse effector repertoires of 38 Legionella species.</title>
        <authorList>
            <person name="Burstein D."/>
            <person name="Amaro F."/>
            <person name="Zusman T."/>
            <person name="Lifshitz Z."/>
            <person name="Cohen O."/>
            <person name="Gilbert J.A."/>
            <person name="Pupko T."/>
            <person name="Shuman H.A."/>
            <person name="Segal G."/>
        </authorList>
    </citation>
    <scope>NUCLEOTIDE SEQUENCE [LARGE SCALE GENOMIC DNA]</scope>
    <source>
        <strain evidence="2 4">1762-AUS-E</strain>
    </source>
</reference>
<evidence type="ECO:0000313" key="4">
    <source>
        <dbReference type="Proteomes" id="UP000054859"/>
    </source>
</evidence>
<dbReference type="KEGG" id="ladl:NCTC12735_00068"/>
<evidence type="ECO:0000313" key="2">
    <source>
        <dbReference type="EMBL" id="KTC64750.1"/>
    </source>
</evidence>
<gene>
    <name evidence="2" type="ORF">Lade_2044</name>
    <name evidence="3" type="ORF">NCTC12735_00068</name>
</gene>
<reference evidence="3 5" key="2">
    <citation type="submission" date="2018-12" db="EMBL/GenBank/DDBJ databases">
        <authorList>
            <consortium name="Pathogen Informatics"/>
        </authorList>
    </citation>
    <scope>NUCLEOTIDE SEQUENCE [LARGE SCALE GENOMIC DNA]</scope>
    <source>
        <strain evidence="3 5">NCTC12735</strain>
        <plasmid evidence="5">5</plasmid>
    </source>
</reference>
<evidence type="ECO:0000256" key="1">
    <source>
        <dbReference type="SAM" id="Phobius"/>
    </source>
</evidence>
<evidence type="ECO:0000313" key="5">
    <source>
        <dbReference type="Proteomes" id="UP000281170"/>
    </source>
</evidence>
<dbReference type="Proteomes" id="UP000281170">
    <property type="component" value="Plasmid 5"/>
</dbReference>
<proteinExistence type="predicted"/>
<feature type="transmembrane region" description="Helical" evidence="1">
    <location>
        <begin position="181"/>
        <end position="199"/>
    </location>
</feature>